<proteinExistence type="predicted"/>
<accession>A0ABW3U8M2</accession>
<dbReference type="InterPro" id="IPR005308">
    <property type="entry name" value="OKR_de-COase_N"/>
</dbReference>
<keyword evidence="3" id="KW-1185">Reference proteome</keyword>
<protein>
    <submittedName>
        <fullName evidence="2">Orn/Lys/Arg decarboxylase N-terminal domain-containing protein</fullName>
    </submittedName>
</protein>
<comment type="caution">
    <text evidence="2">The sequence shown here is derived from an EMBL/GenBank/DDBJ whole genome shotgun (WGS) entry which is preliminary data.</text>
</comment>
<evidence type="ECO:0000313" key="2">
    <source>
        <dbReference type="EMBL" id="MFD1216180.1"/>
    </source>
</evidence>
<dbReference type="Pfam" id="PF03709">
    <property type="entry name" value="OKR_DC_1_N"/>
    <property type="match status" value="1"/>
</dbReference>
<reference evidence="3" key="1">
    <citation type="journal article" date="2019" name="Int. J. Syst. Evol. Microbiol.">
        <title>The Global Catalogue of Microorganisms (GCM) 10K type strain sequencing project: providing services to taxonomists for standard genome sequencing and annotation.</title>
        <authorList>
            <consortium name="The Broad Institute Genomics Platform"/>
            <consortium name="The Broad Institute Genome Sequencing Center for Infectious Disease"/>
            <person name="Wu L."/>
            <person name="Ma J."/>
        </authorList>
    </citation>
    <scope>NUCLEOTIDE SEQUENCE [LARGE SCALE GENOMIC DNA]</scope>
    <source>
        <strain evidence="3">CCUG 54356</strain>
    </source>
</reference>
<gene>
    <name evidence="2" type="ORF">ACFQ2X_06195</name>
</gene>
<organism evidence="2 3">
    <name type="scientific">Microbulbifer celer</name>
    <dbReference type="NCBI Taxonomy" id="435905"/>
    <lineage>
        <taxon>Bacteria</taxon>
        <taxon>Pseudomonadati</taxon>
        <taxon>Pseudomonadota</taxon>
        <taxon>Gammaproteobacteria</taxon>
        <taxon>Cellvibrionales</taxon>
        <taxon>Microbulbiferaceae</taxon>
        <taxon>Microbulbifer</taxon>
    </lineage>
</organism>
<dbReference type="EMBL" id="JBHTLR010000007">
    <property type="protein sequence ID" value="MFD1216180.1"/>
    <property type="molecule type" value="Genomic_DNA"/>
</dbReference>
<dbReference type="RefSeq" id="WP_230438289.1">
    <property type="nucleotide sequence ID" value="NZ_CP087715.1"/>
</dbReference>
<dbReference type="Proteomes" id="UP001597264">
    <property type="component" value="Unassembled WGS sequence"/>
</dbReference>
<feature type="domain" description="Orn/Lys/Arg decarboxylase N-terminal" evidence="1">
    <location>
        <begin position="2"/>
        <end position="40"/>
    </location>
</feature>
<evidence type="ECO:0000313" key="3">
    <source>
        <dbReference type="Proteomes" id="UP001597264"/>
    </source>
</evidence>
<sequence>MTTIEAQGMEVLGGGSYGDLTSFAQHQSRASCYILSIDDGEFSEAHQR</sequence>
<name>A0ABW3U8M2_9GAMM</name>
<evidence type="ECO:0000259" key="1">
    <source>
        <dbReference type="Pfam" id="PF03709"/>
    </source>
</evidence>